<evidence type="ECO:0000313" key="1">
    <source>
        <dbReference type="EMBL" id="PHM38146.1"/>
    </source>
</evidence>
<keyword evidence="4" id="KW-1185">Reference proteome</keyword>
<dbReference type="EMBL" id="NITY01000017">
    <property type="protein sequence ID" value="PHM38146.1"/>
    <property type="molecule type" value="Genomic_DNA"/>
</dbReference>
<gene>
    <name evidence="2" type="ORF">SAMN05421680_12918</name>
    <name evidence="1" type="ORF">Xmau_03531</name>
</gene>
<dbReference type="STRING" id="351675.SAMN05421680_12918"/>
<evidence type="ECO:0000313" key="3">
    <source>
        <dbReference type="Proteomes" id="UP000198919"/>
    </source>
</evidence>
<reference evidence="1 4" key="3">
    <citation type="journal article" date="2017" name="Nat. Microbiol.">
        <title>Natural product diversity associated with the nematode symbionts Photorhabdus and Xenorhabdus.</title>
        <authorList>
            <person name="Tobias N.J."/>
            <person name="Wolff H."/>
            <person name="Djahanschiri B."/>
            <person name="Grundmann F."/>
            <person name="Kronenwerth M."/>
            <person name="Shi Y.M."/>
            <person name="Simonyi S."/>
            <person name="Grun P."/>
            <person name="Shapiro-Ilan D."/>
            <person name="Pidot S.J."/>
            <person name="Stinear T.P."/>
            <person name="Ebersberger I."/>
            <person name="Bode H.B."/>
        </authorList>
    </citation>
    <scope>NUCLEOTIDE SEQUENCE [LARGE SCALE GENOMIC DNA]</scope>
    <source>
        <strain evidence="1 4">DSM 17908</strain>
    </source>
</reference>
<sequence>MLVQVLSIRLKQPCIGTRKLQYLLNQSRPVKIGRDNLFALLRAHHLLVKPRRAYHKTTYSHHRFYCHPNLLKAGPNKITPTGPEQVWVADITYLSVKTGGSVFKSDHGCLVT</sequence>
<reference evidence="2" key="1">
    <citation type="submission" date="2016-10" db="EMBL/GenBank/DDBJ databases">
        <authorList>
            <person name="de Groot N.N."/>
        </authorList>
    </citation>
    <scope>NUCLEOTIDE SEQUENCE [LARGE SCALE GENOMIC DNA]</scope>
    <source>
        <strain evidence="2">DSM 17908</strain>
    </source>
</reference>
<dbReference type="PANTHER" id="PTHR46889">
    <property type="entry name" value="TRANSPOSASE INSF FOR INSERTION SEQUENCE IS3B-RELATED"/>
    <property type="match status" value="1"/>
</dbReference>
<dbReference type="AlphaFoldDB" id="A0A1I3WSM4"/>
<organism evidence="2 3">
    <name type="scientific">Xenorhabdus mauleonii</name>
    <dbReference type="NCBI Taxonomy" id="351675"/>
    <lineage>
        <taxon>Bacteria</taxon>
        <taxon>Pseudomonadati</taxon>
        <taxon>Pseudomonadota</taxon>
        <taxon>Gammaproteobacteria</taxon>
        <taxon>Enterobacterales</taxon>
        <taxon>Morganellaceae</taxon>
        <taxon>Xenorhabdus</taxon>
    </lineage>
</organism>
<dbReference type="EMBL" id="FORG01000029">
    <property type="protein sequence ID" value="SFK10515.1"/>
    <property type="molecule type" value="Genomic_DNA"/>
</dbReference>
<dbReference type="PANTHER" id="PTHR46889:SF5">
    <property type="entry name" value="INTEGRASE PROTEIN"/>
    <property type="match status" value="1"/>
</dbReference>
<dbReference type="InterPro" id="IPR050900">
    <property type="entry name" value="Transposase_IS3/IS150/IS904"/>
</dbReference>
<dbReference type="Proteomes" id="UP000224607">
    <property type="component" value="Unassembled WGS sequence"/>
</dbReference>
<reference evidence="3" key="2">
    <citation type="submission" date="2016-10" db="EMBL/GenBank/DDBJ databases">
        <authorList>
            <person name="Varghese N."/>
            <person name="Submissions S."/>
        </authorList>
    </citation>
    <scope>NUCLEOTIDE SEQUENCE [LARGE SCALE GENOMIC DNA]</scope>
    <source>
        <strain evidence="3">DSM 17908</strain>
    </source>
</reference>
<proteinExistence type="predicted"/>
<evidence type="ECO:0000313" key="2">
    <source>
        <dbReference type="EMBL" id="SFK10515.1"/>
    </source>
</evidence>
<protein>
    <submittedName>
        <fullName evidence="1">Integrase</fullName>
    </submittedName>
</protein>
<dbReference type="Proteomes" id="UP000198919">
    <property type="component" value="Unassembled WGS sequence"/>
</dbReference>
<accession>A0A1I3WSM4</accession>
<evidence type="ECO:0000313" key="4">
    <source>
        <dbReference type="Proteomes" id="UP000224607"/>
    </source>
</evidence>
<name>A0A1I3WSM4_9GAMM</name>